<dbReference type="Proteomes" id="UP001305702">
    <property type="component" value="Chromosome"/>
</dbReference>
<gene>
    <name evidence="5" type="ORF">MJA45_15340</name>
</gene>
<name>A0AA96L8K1_9BACL</name>
<dbReference type="PANTHER" id="PTHR42951:SF17">
    <property type="entry name" value="METALLO-BETA-LACTAMASE DOMAIN-CONTAINING PROTEIN"/>
    <property type="match status" value="1"/>
</dbReference>
<dbReference type="CDD" id="cd07721">
    <property type="entry name" value="yflN-like_MBL-fold"/>
    <property type="match status" value="1"/>
</dbReference>
<reference evidence="5 6" key="1">
    <citation type="submission" date="2022-02" db="EMBL/GenBank/DDBJ databases">
        <title>Paenibacillus sp. MBLB1776 Whole Genome Shotgun Sequencing.</title>
        <authorList>
            <person name="Hwang C.Y."/>
            <person name="Cho E.-S."/>
            <person name="Seo M.-J."/>
        </authorList>
    </citation>
    <scope>NUCLEOTIDE SEQUENCE [LARGE SCALE GENOMIC DNA]</scope>
    <source>
        <strain evidence="5 6">MBLB1776</strain>
    </source>
</reference>
<dbReference type="InterPro" id="IPR036866">
    <property type="entry name" value="RibonucZ/Hydroxyglut_hydro"/>
</dbReference>
<evidence type="ECO:0000313" key="5">
    <source>
        <dbReference type="EMBL" id="WNQ09021.1"/>
    </source>
</evidence>
<dbReference type="EMBL" id="CP130318">
    <property type="protein sequence ID" value="WNQ09021.1"/>
    <property type="molecule type" value="Genomic_DNA"/>
</dbReference>
<evidence type="ECO:0000256" key="2">
    <source>
        <dbReference type="ARBA" id="ARBA00034301"/>
    </source>
</evidence>
<feature type="domain" description="Metallo-beta-lactamase" evidence="4">
    <location>
        <begin position="20"/>
        <end position="198"/>
    </location>
</feature>
<dbReference type="Gene3D" id="3.60.15.10">
    <property type="entry name" value="Ribonuclease Z/Hydroxyacylglutathione hydrolase-like"/>
    <property type="match status" value="1"/>
</dbReference>
<dbReference type="RefSeq" id="WP_315602788.1">
    <property type="nucleotide sequence ID" value="NZ_CP130318.1"/>
</dbReference>
<keyword evidence="6" id="KW-1185">Reference proteome</keyword>
<evidence type="ECO:0000313" key="6">
    <source>
        <dbReference type="Proteomes" id="UP001305702"/>
    </source>
</evidence>
<dbReference type="InterPro" id="IPR001279">
    <property type="entry name" value="Metallo-B-lactamas"/>
</dbReference>
<proteinExistence type="predicted"/>
<dbReference type="PANTHER" id="PTHR42951">
    <property type="entry name" value="METALLO-BETA-LACTAMASE DOMAIN-CONTAINING"/>
    <property type="match status" value="1"/>
</dbReference>
<accession>A0AA96L8K1</accession>
<comment type="function">
    <text evidence="2">Counteracts the endogenous Pycsar antiviral defense system. Phosphodiesterase that enables metal-dependent hydrolysis of host cyclic nucleotide Pycsar defense signals such as cCMP and cUMP.</text>
</comment>
<comment type="catalytic activity">
    <reaction evidence="3">
        <text>3',5'-cyclic UMP + H2O = UMP + H(+)</text>
        <dbReference type="Rhea" id="RHEA:70575"/>
        <dbReference type="ChEBI" id="CHEBI:15377"/>
        <dbReference type="ChEBI" id="CHEBI:15378"/>
        <dbReference type="ChEBI" id="CHEBI:57865"/>
        <dbReference type="ChEBI" id="CHEBI:184387"/>
    </reaction>
    <physiologicalReaction direction="left-to-right" evidence="3">
        <dbReference type="Rhea" id="RHEA:70576"/>
    </physiologicalReaction>
</comment>
<dbReference type="SMART" id="SM00849">
    <property type="entry name" value="Lactamase_B"/>
    <property type="match status" value="1"/>
</dbReference>
<dbReference type="InterPro" id="IPR050855">
    <property type="entry name" value="NDM-1-like"/>
</dbReference>
<dbReference type="AlphaFoldDB" id="A0AA96L8K1"/>
<organism evidence="5 6">
    <name type="scientific">Paenibacillus aurantius</name>
    <dbReference type="NCBI Taxonomy" id="2918900"/>
    <lineage>
        <taxon>Bacteria</taxon>
        <taxon>Bacillati</taxon>
        <taxon>Bacillota</taxon>
        <taxon>Bacilli</taxon>
        <taxon>Bacillales</taxon>
        <taxon>Paenibacillaceae</taxon>
        <taxon>Paenibacillus</taxon>
    </lineage>
</organism>
<dbReference type="KEGG" id="paun:MJA45_15340"/>
<dbReference type="SUPFAM" id="SSF56281">
    <property type="entry name" value="Metallo-hydrolase/oxidoreductase"/>
    <property type="match status" value="1"/>
</dbReference>
<evidence type="ECO:0000256" key="1">
    <source>
        <dbReference type="ARBA" id="ARBA00034221"/>
    </source>
</evidence>
<dbReference type="Pfam" id="PF00753">
    <property type="entry name" value="Lactamase_B"/>
    <property type="match status" value="1"/>
</dbReference>
<evidence type="ECO:0000259" key="4">
    <source>
        <dbReference type="SMART" id="SM00849"/>
    </source>
</evidence>
<sequence>MKIEAIGDKVWSLRAWLIIPVTVWITEDEEGLTLIDAGIPSMADGILKFIEQRGVPLKRILLTHGHSDHVGAIPKILAVHPVPVYVHPIEIPFMEGREPYPGRKKAVAFTAPGLIRPLETDGSRLLPVSGLQPYHTPGHSPGHTAFHIPGSGILLAGDMFWSRRGKLRKPMFTANMQQAMESSRLVDELMPTHLEVCHGKPVRNAAGQVEALRASVLPKEDSSHAANHRP</sequence>
<protein>
    <submittedName>
        <fullName evidence="5">MBL fold metallo-hydrolase</fullName>
    </submittedName>
</protein>
<comment type="catalytic activity">
    <reaction evidence="1">
        <text>3',5'-cyclic CMP + H2O = CMP + H(+)</text>
        <dbReference type="Rhea" id="RHEA:72675"/>
        <dbReference type="ChEBI" id="CHEBI:15377"/>
        <dbReference type="ChEBI" id="CHEBI:15378"/>
        <dbReference type="ChEBI" id="CHEBI:58003"/>
        <dbReference type="ChEBI" id="CHEBI:60377"/>
    </reaction>
    <physiologicalReaction direction="left-to-right" evidence="1">
        <dbReference type="Rhea" id="RHEA:72676"/>
    </physiologicalReaction>
</comment>
<evidence type="ECO:0000256" key="3">
    <source>
        <dbReference type="ARBA" id="ARBA00048505"/>
    </source>
</evidence>